<dbReference type="SMART" id="SM00451">
    <property type="entry name" value="ZnF_U1"/>
    <property type="match status" value="2"/>
</dbReference>
<dbReference type="Pfam" id="PF21634">
    <property type="entry name" value="MOV-10_beta-barrel"/>
    <property type="match status" value="1"/>
</dbReference>
<keyword evidence="8" id="KW-0067">ATP-binding</keyword>
<evidence type="ECO:0000259" key="13">
    <source>
        <dbReference type="SMART" id="SM00451"/>
    </source>
</evidence>
<evidence type="ECO:0000313" key="14">
    <source>
        <dbReference type="EMBL" id="CAK5278866.1"/>
    </source>
</evidence>
<feature type="domain" description="C2H2-type" evidence="12">
    <location>
        <begin position="28"/>
        <end position="52"/>
    </location>
</feature>
<evidence type="ECO:0000256" key="5">
    <source>
        <dbReference type="ARBA" id="ARBA00022741"/>
    </source>
</evidence>
<evidence type="ECO:0000256" key="11">
    <source>
        <dbReference type="ARBA" id="ARBA00047984"/>
    </source>
</evidence>
<evidence type="ECO:0000256" key="9">
    <source>
        <dbReference type="ARBA" id="ARBA00022884"/>
    </source>
</evidence>
<keyword evidence="4" id="KW-0963">Cytoplasm</keyword>
<comment type="catalytic activity">
    <reaction evidence="11">
        <text>ATP + H2O = ADP + phosphate + H(+)</text>
        <dbReference type="Rhea" id="RHEA:13065"/>
        <dbReference type="ChEBI" id="CHEBI:15377"/>
        <dbReference type="ChEBI" id="CHEBI:15378"/>
        <dbReference type="ChEBI" id="CHEBI:30616"/>
        <dbReference type="ChEBI" id="CHEBI:43474"/>
        <dbReference type="ChEBI" id="CHEBI:456216"/>
        <dbReference type="EC" id="3.6.4.13"/>
    </reaction>
</comment>
<dbReference type="GO" id="GO:0003723">
    <property type="term" value="F:RNA binding"/>
    <property type="evidence" value="ECO:0007669"/>
    <property type="project" value="UniProtKB-KW"/>
</dbReference>
<dbReference type="Pfam" id="PF13087">
    <property type="entry name" value="AAA_12"/>
    <property type="match status" value="1"/>
</dbReference>
<dbReference type="GO" id="GO:0036464">
    <property type="term" value="C:cytoplasmic ribonucleoprotein granule"/>
    <property type="evidence" value="ECO:0007669"/>
    <property type="project" value="UniProtKB-SubCell"/>
</dbReference>
<dbReference type="PANTHER" id="PTHR45418:SF1">
    <property type="entry name" value="CANCER_TESTIS ANTIGEN 55"/>
    <property type="match status" value="1"/>
</dbReference>
<dbReference type="InterPro" id="IPR041677">
    <property type="entry name" value="DNA2/NAM7_AAA_11"/>
</dbReference>
<comment type="caution">
    <text evidence="14">The sequence shown here is derived from an EMBL/GenBank/DDBJ whole genome shotgun (WGS) entry which is preliminary data.</text>
</comment>
<feature type="domain" description="C2H2-type" evidence="12">
    <location>
        <begin position="109"/>
        <end position="132"/>
    </location>
</feature>
<evidence type="ECO:0000256" key="10">
    <source>
        <dbReference type="ARBA" id="ARBA00023158"/>
    </source>
</evidence>
<evidence type="ECO:0000256" key="7">
    <source>
        <dbReference type="ARBA" id="ARBA00022806"/>
    </source>
</evidence>
<dbReference type="InterPro" id="IPR027417">
    <property type="entry name" value="P-loop_NTPase"/>
</dbReference>
<dbReference type="EMBL" id="CAVNYO010000429">
    <property type="protein sequence ID" value="CAK5278866.1"/>
    <property type="molecule type" value="Genomic_DNA"/>
</dbReference>
<dbReference type="CDD" id="cd18808">
    <property type="entry name" value="SF1_C_Upf1"/>
    <property type="match status" value="1"/>
</dbReference>
<keyword evidence="9" id="KW-0694">RNA-binding</keyword>
<dbReference type="InterPro" id="IPR003604">
    <property type="entry name" value="Matrin/U1-like-C_Znf_C2H2"/>
</dbReference>
<comment type="similarity">
    <text evidence="2">Belongs to the DNA2/NAM7 helicase family. SDE3 subfamily.</text>
</comment>
<protein>
    <recommendedName>
        <fullName evidence="3">RNA helicase</fullName>
        <ecNumber evidence="3">3.6.4.13</ecNumber>
    </recommendedName>
</protein>
<sequence length="993" mass="110218">MSGSTICPQVLAGSLCTERFCTFAHNPPSCDLCNLIFPTAPQYTEHVATKQHQNRLCGEFGSTLYCSGCDKHISGTKNWAVHVRGARHIKKAGGRHLEAEEGGEMPGHTLCTTCNSQIPDKSWARHHLMPKHLAKTQFLSFRTALDEAEKDKNGVSVSGAFDFGIVEPSLAGAGVRMNATITNTTPYSIVSIVNATFASSRGVRMSTPFTLDLATAHRSICYKQTLNFTVSMCQSHNGRAQDRLELEFEDRQLGRRFVIMRTLAVIVGDRDDHENLRPSAPYVPRKRTARQPETNVVEGVAPPSLRVIRYVVVLPESPIPKALSAALATGTASSIVQNMRTVFLPPVLNSDAYPRHFKHLIWIEEHQMERDLQYYDITEAKLTVHHPYHYVSVPGLAEKRPSVLVGDRILVQQTGAAAGHWFEGGVHVVRKEEVGLRFHSSFGKASPLARFTVRFKLNRHPVRRQHLALDTAFDEDRVLFPEQTHMPAGLVPSKRIQVKNPLIAHNPPQLQAVVSIVERAPGSVPFVIFGPTQQTRNGENGHHGRIRFPDLVCEPSSSRAGDCAQQLCRRPHHNASHVTGGGAAVSVLRPVTSQRNGPSRATRVHLRHRERTLCCSGLAKMKTYRVVVTTCVSASVVSGIGIPRGHYSHIFCDEAGQATEPEVMIAIKTMADKQTNVVLSGDPKQLGPIIRSAIARELGLEKSFIERLMAMEIYDQVRGYGKSVVKLTKNFRSHPSILKFPNERFYQGELEACGSPSVVNAYVNWGPLPNGQFPVIFHAIRGKDDREASSPSFFNVDEVSQVKSYVAMLRDDRRVRITDNDIGVITPYHAQCLKIRAVLRAFADGVKVGSVEEFQGQERQVIIVSTVRSSREFVEYDLRHTLGFVANPRRFNVAVTRAQALLIVIGDPDVLGLDPLWRTFLNYVHGNGGWTGPDISWNPDQPVDEAGGYDQAVREAALFDMTQFTKRMEDMTVAGVNADDADEDVERPWQDVE</sequence>
<dbReference type="EC" id="3.6.4.13" evidence="3"/>
<feature type="domain" description="U1-type" evidence="13">
    <location>
        <begin position="25"/>
        <end position="60"/>
    </location>
</feature>
<name>A0AAD2HPD6_9AGAR</name>
<dbReference type="InterPro" id="IPR047187">
    <property type="entry name" value="SF1_C_Upf1"/>
</dbReference>
<dbReference type="SMART" id="SM00355">
    <property type="entry name" value="ZnF_C2H2"/>
    <property type="match status" value="3"/>
</dbReference>
<dbReference type="GO" id="GO:0016787">
    <property type="term" value="F:hydrolase activity"/>
    <property type="evidence" value="ECO:0007669"/>
    <property type="project" value="UniProtKB-KW"/>
</dbReference>
<feature type="domain" description="C2H2-type" evidence="12">
    <location>
        <begin position="64"/>
        <end position="88"/>
    </location>
</feature>
<evidence type="ECO:0000256" key="2">
    <source>
        <dbReference type="ARBA" id="ARBA00005601"/>
    </source>
</evidence>
<dbReference type="PANTHER" id="PTHR45418">
    <property type="entry name" value="CANCER/TESTIS ANTIGEN 55"/>
    <property type="match status" value="1"/>
</dbReference>
<dbReference type="GO" id="GO:0008270">
    <property type="term" value="F:zinc ion binding"/>
    <property type="evidence" value="ECO:0007669"/>
    <property type="project" value="InterPro"/>
</dbReference>
<accession>A0AAD2HPD6</accession>
<keyword evidence="5" id="KW-0547">Nucleotide-binding</keyword>
<reference evidence="14" key="1">
    <citation type="submission" date="2023-11" db="EMBL/GenBank/DDBJ databases">
        <authorList>
            <person name="De Vega J J."/>
            <person name="De Vega J J."/>
        </authorList>
    </citation>
    <scope>NUCLEOTIDE SEQUENCE</scope>
</reference>
<evidence type="ECO:0000256" key="6">
    <source>
        <dbReference type="ARBA" id="ARBA00022801"/>
    </source>
</evidence>
<dbReference type="InterPro" id="IPR013087">
    <property type="entry name" value="Znf_C2H2_type"/>
</dbReference>
<keyword evidence="10" id="KW-0943">RNA-mediated gene silencing</keyword>
<proteinExistence type="inferred from homology"/>
<feature type="domain" description="U1-type" evidence="13">
    <location>
        <begin position="61"/>
        <end position="95"/>
    </location>
</feature>
<evidence type="ECO:0000256" key="3">
    <source>
        <dbReference type="ARBA" id="ARBA00012552"/>
    </source>
</evidence>
<keyword evidence="6" id="KW-0378">Hydrolase</keyword>
<evidence type="ECO:0000259" key="12">
    <source>
        <dbReference type="SMART" id="SM00355"/>
    </source>
</evidence>
<dbReference type="GO" id="GO:0005524">
    <property type="term" value="F:ATP binding"/>
    <property type="evidence" value="ECO:0007669"/>
    <property type="project" value="UniProtKB-KW"/>
</dbReference>
<evidence type="ECO:0000256" key="4">
    <source>
        <dbReference type="ARBA" id="ARBA00022490"/>
    </source>
</evidence>
<dbReference type="InterPro" id="IPR041679">
    <property type="entry name" value="DNA2/NAM7-like_C"/>
</dbReference>
<organism evidence="14 15">
    <name type="scientific">Mycena citricolor</name>
    <dbReference type="NCBI Taxonomy" id="2018698"/>
    <lineage>
        <taxon>Eukaryota</taxon>
        <taxon>Fungi</taxon>
        <taxon>Dikarya</taxon>
        <taxon>Basidiomycota</taxon>
        <taxon>Agaricomycotina</taxon>
        <taxon>Agaricomycetes</taxon>
        <taxon>Agaricomycetidae</taxon>
        <taxon>Agaricales</taxon>
        <taxon>Marasmiineae</taxon>
        <taxon>Mycenaceae</taxon>
        <taxon>Mycena</taxon>
    </lineage>
</organism>
<keyword evidence="7" id="KW-0347">Helicase</keyword>
<dbReference type="Pfam" id="PF13086">
    <property type="entry name" value="AAA_11"/>
    <property type="match status" value="1"/>
</dbReference>
<gene>
    <name evidence="14" type="ORF">MYCIT1_LOCUS28523</name>
</gene>
<dbReference type="SUPFAM" id="SSF52540">
    <property type="entry name" value="P-loop containing nucleoside triphosphate hydrolases"/>
    <property type="match status" value="1"/>
</dbReference>
<dbReference type="GO" id="GO:0003724">
    <property type="term" value="F:RNA helicase activity"/>
    <property type="evidence" value="ECO:0007669"/>
    <property type="project" value="UniProtKB-EC"/>
</dbReference>
<dbReference type="InterPro" id="IPR049080">
    <property type="entry name" value="MOV-10-like_beta-barrel"/>
</dbReference>
<evidence type="ECO:0000256" key="8">
    <source>
        <dbReference type="ARBA" id="ARBA00022840"/>
    </source>
</evidence>
<evidence type="ECO:0000313" key="15">
    <source>
        <dbReference type="Proteomes" id="UP001295794"/>
    </source>
</evidence>
<dbReference type="Gene3D" id="3.40.50.300">
    <property type="entry name" value="P-loop containing nucleotide triphosphate hydrolases"/>
    <property type="match status" value="2"/>
</dbReference>
<comment type="subcellular location">
    <subcellularLocation>
        <location evidence="1">Cytoplasm</location>
        <location evidence="1">Cytoplasmic ribonucleoprotein granule</location>
    </subcellularLocation>
</comment>
<dbReference type="AlphaFoldDB" id="A0AAD2HPD6"/>
<dbReference type="GO" id="GO:0031047">
    <property type="term" value="P:regulatory ncRNA-mediated gene silencing"/>
    <property type="evidence" value="ECO:0007669"/>
    <property type="project" value="UniProtKB-KW"/>
</dbReference>
<dbReference type="FunFam" id="3.40.50.300:FF:000608">
    <property type="entry name" value="Mov10 RISC complex RNA helicase"/>
    <property type="match status" value="1"/>
</dbReference>
<keyword evidence="15" id="KW-1185">Reference proteome</keyword>
<dbReference type="Proteomes" id="UP001295794">
    <property type="component" value="Unassembled WGS sequence"/>
</dbReference>
<evidence type="ECO:0000256" key="1">
    <source>
        <dbReference type="ARBA" id="ARBA00004331"/>
    </source>
</evidence>